<dbReference type="InterPro" id="IPR013320">
    <property type="entry name" value="ConA-like_dom_sf"/>
</dbReference>
<feature type="domain" description="3-keto-alpha-glucoside-1,2-lyase/3-keto-2-hydroxy-glucal hydratase" evidence="1">
    <location>
        <begin position="12"/>
        <end position="158"/>
    </location>
</feature>
<name>A0A0C4YKR9_9BURK</name>
<organism evidence="2 3">
    <name type="scientific">Cupriavidus basilensis</name>
    <dbReference type="NCBI Taxonomy" id="68895"/>
    <lineage>
        <taxon>Bacteria</taxon>
        <taxon>Pseudomonadati</taxon>
        <taxon>Pseudomonadota</taxon>
        <taxon>Betaproteobacteria</taxon>
        <taxon>Burkholderiales</taxon>
        <taxon>Burkholderiaceae</taxon>
        <taxon>Cupriavidus</taxon>
    </lineage>
</organism>
<dbReference type="OrthoDB" id="9760711at2"/>
<dbReference type="Gene3D" id="2.60.120.560">
    <property type="entry name" value="Exo-inulinase, domain 1"/>
    <property type="match status" value="1"/>
</dbReference>
<evidence type="ECO:0000313" key="3">
    <source>
        <dbReference type="Proteomes" id="UP000031843"/>
    </source>
</evidence>
<protein>
    <recommendedName>
        <fullName evidence="1">3-keto-alpha-glucoside-1,2-lyase/3-keto-2-hydroxy-glucal hydratase domain-containing protein</fullName>
    </recommendedName>
</protein>
<dbReference type="KEGG" id="cbw:RR42_s1004"/>
<accession>A0A0C4YKR9</accession>
<dbReference type="Pfam" id="PF06439">
    <property type="entry name" value="3keto-disac_hyd"/>
    <property type="match status" value="1"/>
</dbReference>
<proteinExistence type="predicted"/>
<dbReference type="Proteomes" id="UP000031843">
    <property type="component" value="Chromosome secondary"/>
</dbReference>
<gene>
    <name evidence="2" type="ORF">RR42_s1004</name>
</gene>
<evidence type="ECO:0000313" key="2">
    <source>
        <dbReference type="EMBL" id="AJG22594.1"/>
    </source>
</evidence>
<keyword evidence="3" id="KW-1185">Reference proteome</keyword>
<dbReference type="EMBL" id="CP010537">
    <property type="protein sequence ID" value="AJG22594.1"/>
    <property type="molecule type" value="Genomic_DNA"/>
</dbReference>
<sequence>MFNQDKQGALPAGWVAGVTGRGTPKWTVETDPTAQDGANVLKQSGSGDFPWCVKQDVSIADGFVEAKFKPVSGREDQAGGVVWRWKDGDTYYVARANALENNVSLYYTTGGRRHTIQYQEAPVAARVWHTLRVDFVGNRIQVALDGKRYIDVADDHISGAGRVGVWTKADSVTLFDTVSFGNASTK</sequence>
<reference evidence="2 3" key="1">
    <citation type="journal article" date="2015" name="Genome Announc.">
        <title>Complete Genome Sequence of Cupriavidus basilensis 4G11, Isolated from the Oak Ridge Field Research Center Site.</title>
        <authorList>
            <person name="Ray J."/>
            <person name="Waters R.J."/>
            <person name="Skerker J.M."/>
            <person name="Kuehl J.V."/>
            <person name="Price M.N."/>
            <person name="Huang J."/>
            <person name="Chakraborty R."/>
            <person name="Arkin A.P."/>
            <person name="Deutschbauer A."/>
        </authorList>
    </citation>
    <scope>NUCLEOTIDE SEQUENCE [LARGE SCALE GENOMIC DNA]</scope>
    <source>
        <strain evidence="2">4G11</strain>
    </source>
</reference>
<dbReference type="AlphaFoldDB" id="A0A0C4YKR9"/>
<evidence type="ECO:0000259" key="1">
    <source>
        <dbReference type="Pfam" id="PF06439"/>
    </source>
</evidence>
<dbReference type="InterPro" id="IPR010496">
    <property type="entry name" value="AL/BT2_dom"/>
</dbReference>
<dbReference type="STRING" id="68895.RR42_s1004"/>
<dbReference type="GO" id="GO:0016787">
    <property type="term" value="F:hydrolase activity"/>
    <property type="evidence" value="ECO:0007669"/>
    <property type="project" value="InterPro"/>
</dbReference>
<dbReference type="SUPFAM" id="SSF49899">
    <property type="entry name" value="Concanavalin A-like lectins/glucanases"/>
    <property type="match status" value="1"/>
</dbReference>